<dbReference type="PANTHER" id="PTHR43767:SF1">
    <property type="entry name" value="NONRIBOSOMAL PEPTIDE SYNTHASE PES1 (EUROFUNG)-RELATED"/>
    <property type="match status" value="1"/>
</dbReference>
<dbReference type="InterPro" id="IPR042099">
    <property type="entry name" value="ANL_N_sf"/>
</dbReference>
<dbReference type="AlphaFoldDB" id="A0A1P8K4P2"/>
<dbReference type="GO" id="GO:0016878">
    <property type="term" value="F:acid-thiol ligase activity"/>
    <property type="evidence" value="ECO:0007669"/>
    <property type="project" value="UniProtKB-ARBA"/>
</dbReference>
<feature type="domain" description="AMP-binding enzyme C-terminal" evidence="2">
    <location>
        <begin position="423"/>
        <end position="498"/>
    </location>
</feature>
<dbReference type="PANTHER" id="PTHR43767">
    <property type="entry name" value="LONG-CHAIN-FATTY-ACID--COA LIGASE"/>
    <property type="match status" value="1"/>
</dbReference>
<dbReference type="EMBL" id="CP019236">
    <property type="protein sequence ID" value="APW40984.1"/>
    <property type="molecule type" value="Genomic_DNA"/>
</dbReference>
<dbReference type="NCBIfam" id="NF004837">
    <property type="entry name" value="PRK06187.1"/>
    <property type="match status" value="1"/>
</dbReference>
<dbReference type="InterPro" id="IPR000873">
    <property type="entry name" value="AMP-dep_synth/lig_dom"/>
</dbReference>
<dbReference type="SUPFAM" id="SSF56801">
    <property type="entry name" value="Acetyl-CoA synthetase-like"/>
    <property type="match status" value="1"/>
</dbReference>
<feature type="domain" description="AMP-dependent synthetase/ligase" evidence="1">
    <location>
        <begin position="13"/>
        <end position="373"/>
    </location>
</feature>
<dbReference type="InterPro" id="IPR020845">
    <property type="entry name" value="AMP-binding_CS"/>
</dbReference>
<dbReference type="KEGG" id="rhy:RD110_26265"/>
<organism evidence="3 4">
    <name type="scientific">Rhodoferax koreensis</name>
    <dbReference type="NCBI Taxonomy" id="1842727"/>
    <lineage>
        <taxon>Bacteria</taxon>
        <taxon>Pseudomonadati</taxon>
        <taxon>Pseudomonadota</taxon>
        <taxon>Betaproteobacteria</taxon>
        <taxon>Burkholderiales</taxon>
        <taxon>Comamonadaceae</taxon>
        <taxon>Rhodoferax</taxon>
    </lineage>
</organism>
<accession>A0A1P8K4P2</accession>
<dbReference type="InterPro" id="IPR045851">
    <property type="entry name" value="AMP-bd_C_sf"/>
</dbReference>
<evidence type="ECO:0000259" key="2">
    <source>
        <dbReference type="Pfam" id="PF13193"/>
    </source>
</evidence>
<dbReference type="OrthoDB" id="9766486at2"/>
<gene>
    <name evidence="3" type="ORF">RD110_26265</name>
</gene>
<dbReference type="PROSITE" id="PS00455">
    <property type="entry name" value="AMP_BINDING"/>
    <property type="match status" value="1"/>
</dbReference>
<dbReference type="Proteomes" id="UP000186609">
    <property type="component" value="Chromosome"/>
</dbReference>
<dbReference type="RefSeq" id="WP_076205746.1">
    <property type="nucleotide sequence ID" value="NZ_CP019236.1"/>
</dbReference>
<keyword evidence="4" id="KW-1185">Reference proteome</keyword>
<name>A0A1P8K4P2_9BURK</name>
<dbReference type="Pfam" id="PF00501">
    <property type="entry name" value="AMP-binding"/>
    <property type="match status" value="1"/>
</dbReference>
<dbReference type="Gene3D" id="3.30.300.30">
    <property type="match status" value="1"/>
</dbReference>
<dbReference type="Gene3D" id="3.40.50.12780">
    <property type="entry name" value="N-terminal domain of ligase-like"/>
    <property type="match status" value="1"/>
</dbReference>
<evidence type="ECO:0000313" key="4">
    <source>
        <dbReference type="Proteomes" id="UP000186609"/>
    </source>
</evidence>
<proteinExistence type="predicted"/>
<protein>
    <submittedName>
        <fullName evidence="3">Fatty-acid--CoA ligase</fullName>
    </submittedName>
</protein>
<evidence type="ECO:0000313" key="3">
    <source>
        <dbReference type="EMBL" id="APW40984.1"/>
    </source>
</evidence>
<dbReference type="Pfam" id="PF13193">
    <property type="entry name" value="AMP-binding_C"/>
    <property type="match status" value="1"/>
</dbReference>
<reference evidence="3 4" key="1">
    <citation type="submission" date="2017-01" db="EMBL/GenBank/DDBJ databases">
        <authorList>
            <person name="Mah S.A."/>
            <person name="Swanson W.J."/>
            <person name="Moy G.W."/>
            <person name="Vacquier V.D."/>
        </authorList>
    </citation>
    <scope>NUCLEOTIDE SEQUENCE [LARGE SCALE GENOMIC DNA]</scope>
    <source>
        <strain evidence="3 4">DCY110</strain>
    </source>
</reference>
<dbReference type="STRING" id="1842727.RD110_26265"/>
<evidence type="ECO:0000259" key="1">
    <source>
        <dbReference type="Pfam" id="PF00501"/>
    </source>
</evidence>
<dbReference type="InterPro" id="IPR050237">
    <property type="entry name" value="ATP-dep_AMP-bd_enzyme"/>
</dbReference>
<dbReference type="InterPro" id="IPR025110">
    <property type="entry name" value="AMP-bd_C"/>
</dbReference>
<sequence length="517" mass="55639">MYMTQPLHKALIERPQRTALVCGPRRKTFAQFADRVARFAGALRALGLQPGDRVGIMALNSDRYVEFFYAVWWAGGVVNTVNVRWSPKEVAYALDDCDTRILLADDQFAACAAGLPGLSQALSTIVHMGDGDPPAGMLGYEALITATAPVADAMCSGSDLAAIFYTGGTTGRSKGAMLTHANLYLNALSANAAAPRAVEAVGLLNAPLFHIGGAGHVFQLMARLCKQVVLPAFDEVAVLEAIRDEGVSELFLVPLMVKRLIEHPRFVDFDLRGLKQVLYGAAPIDEDLLAQAMKALPCADFCQAYGMTELSPVLAVLPAWCHRQPGQAGRLRSAGLPVPIAEVRIVDANGRPVPNGTVGEIVARGPQVMAGYWGQPAQTAEALKDGWMHTGDGGYMDDDGFIYVVDRLKDMVVTGGENVYSAEVENAIAMLKPVAMCGVIGVPDDTWGERVHAVIVVRPGQALTAAQVMAHCREHLAGYKCPRSVEFRADMPLSAAGKLLKHALREPYWHDRGRKVN</sequence>
<keyword evidence="3" id="KW-0436">Ligase</keyword>